<comment type="subcellular location">
    <subcellularLocation>
        <location evidence="1 8">Endoplasmic reticulum membrane</location>
        <topology evidence="1 8">Multi-pass membrane protein</topology>
    </subcellularLocation>
</comment>
<dbReference type="GO" id="GO:0008654">
    <property type="term" value="P:phospholipid biosynthetic process"/>
    <property type="evidence" value="ECO:0007669"/>
    <property type="project" value="UniProtKB-KW"/>
</dbReference>
<evidence type="ECO:0000256" key="4">
    <source>
        <dbReference type="ARBA" id="ARBA00022824"/>
    </source>
</evidence>
<feature type="transmembrane region" description="Helical" evidence="10">
    <location>
        <begin position="358"/>
        <end position="374"/>
    </location>
</feature>
<comment type="catalytic activity">
    <reaction evidence="8">
        <text>an acyl-CoA + H2O = an acyl-4'-phosphopantetheine + adenosine 3',5'-bisphosphate + 2 H(+)</text>
        <dbReference type="Rhea" id="RHEA:50044"/>
        <dbReference type="ChEBI" id="CHEBI:15377"/>
        <dbReference type="ChEBI" id="CHEBI:15378"/>
        <dbReference type="ChEBI" id="CHEBI:58342"/>
        <dbReference type="ChEBI" id="CHEBI:58343"/>
        <dbReference type="ChEBI" id="CHEBI:132023"/>
    </reaction>
</comment>
<keyword evidence="3 8" id="KW-0378">Hydrolase</keyword>
<dbReference type="Proteomes" id="UP000076874">
    <property type="component" value="Unassembled WGS sequence"/>
</dbReference>
<feature type="region of interest" description="Disordered" evidence="9">
    <location>
        <begin position="1"/>
        <end position="63"/>
    </location>
</feature>
<keyword evidence="4 8" id="KW-0256">Endoplasmic reticulum</keyword>
<sequence length="390" mass="41241">MASTPLESASPPPLQQRRNKPAMTAADDRANGAARAAAAAAPPAADADSSARPPISPPPTASPYLPTAHEARLLAVFPVLLLFGTLYRQLAPETRHADVTTAPFPFAPATTTSDTLHFVHPPGYFARKDNLLNVLFVKRGWFWISLAFALVAATHPALARSARRQTAAVVRWALVTAWWIIVTQWCFGPPLIDRSFRLTGGGCEALVELADADTTRTGTTPAHLAAKATAAACRGAGGQWRGGHDISGHVFLLVLGSAFLAQEAGRLAAAGGWWPQRQAAAEENRTVVVSGGRITTADAEANAQAKATMDATGAPDTSTATLPAHARLALRFAAAVVALCLWMLLMTAIYFHTWSEKLTGLLVALAGFYGVYVVPRWAPALRRLVGLPGV</sequence>
<feature type="compositionally biased region" description="Low complexity" evidence="9">
    <location>
        <begin position="31"/>
        <end position="53"/>
    </location>
</feature>
<comment type="catalytic activity">
    <reaction evidence="8">
        <text>(5Z,8Z,11Z,14Z)-eicosatetraenoyl-CoA + H2O = S-(5Z,8Z,11Z,14Z-eicosatetraenoyl)-4'-phosphopantetheine + adenosine 3',5'-bisphosphate + 2 H(+)</text>
        <dbReference type="Rhea" id="RHEA:65568"/>
        <dbReference type="ChEBI" id="CHEBI:15377"/>
        <dbReference type="ChEBI" id="CHEBI:15378"/>
        <dbReference type="ChEBI" id="CHEBI:57368"/>
        <dbReference type="ChEBI" id="CHEBI:58343"/>
        <dbReference type="ChEBI" id="CHEBI:156554"/>
    </reaction>
</comment>
<name>A0A167X069_9HYPO</name>
<evidence type="ECO:0000313" key="12">
    <source>
        <dbReference type="Proteomes" id="UP000076874"/>
    </source>
</evidence>
<comment type="similarity">
    <text evidence="8">Belongs to the FIT family. Fungal FIT2B/SCS3 subfamily.</text>
</comment>
<keyword evidence="12" id="KW-1185">Reference proteome</keyword>
<accession>A0A167X069</accession>
<evidence type="ECO:0000256" key="8">
    <source>
        <dbReference type="HAMAP-Rule" id="MF_03231"/>
    </source>
</evidence>
<evidence type="ECO:0000256" key="6">
    <source>
        <dbReference type="ARBA" id="ARBA00023098"/>
    </source>
</evidence>
<feature type="transmembrane region" description="Helical" evidence="10">
    <location>
        <begin position="170"/>
        <end position="187"/>
    </location>
</feature>
<feature type="transmembrane region" description="Helical" evidence="10">
    <location>
        <begin position="328"/>
        <end position="352"/>
    </location>
</feature>
<dbReference type="GO" id="GO:0010945">
    <property type="term" value="F:coenzyme A diphosphatase activity"/>
    <property type="evidence" value="ECO:0007669"/>
    <property type="project" value="InterPro"/>
</dbReference>
<evidence type="ECO:0000256" key="2">
    <source>
        <dbReference type="ARBA" id="ARBA00022692"/>
    </source>
</evidence>
<comment type="function">
    <text evidence="8">Fatty acyl-coenzyme A (CoA) diphosphatase that hydrolyzes fatty acyl-CoA to yield acyl-4'-phosphopantetheine and adenosine 3',5'-bisphosphate. Preferentially hydrolyzes unsaturated long-chain acyl-CoA substrates in the endoplasmic reticulum (ER) lumen. This catalytic activity is required for maintaining ER structure and for lipid droplets (LDs) biogenesis, which are lipid storage organelles involved in maintaining lipid and energy homeostasis. May directly bind to diacylglycerol (DAGs) and triacylglycerol, which is also important for LD biogenesis. May support directional budding of nacent LDs from the ER into the cytosol by reducing DAG levels at sites of LD formation. May play a role in the regulation of cell morphology and cytoskeletal organization. Involved in phospholipid biosynthesis.</text>
</comment>
<dbReference type="STRING" id="1081102.A0A167X069"/>
<keyword evidence="8" id="KW-0594">Phospholipid biosynthesis</keyword>
<evidence type="ECO:0000313" key="11">
    <source>
        <dbReference type="EMBL" id="OAA64376.1"/>
    </source>
</evidence>
<dbReference type="GO" id="GO:0005789">
    <property type="term" value="C:endoplasmic reticulum membrane"/>
    <property type="evidence" value="ECO:0007669"/>
    <property type="project" value="UniProtKB-SubCell"/>
</dbReference>
<dbReference type="OrthoDB" id="5579088at2759"/>
<dbReference type="HAMAP" id="MF_03231">
    <property type="entry name" value="SCS3"/>
    <property type="match status" value="1"/>
</dbReference>
<dbReference type="PANTHER" id="PTHR23129:SF0">
    <property type="entry name" value="ACYL-COENZYME A DIPHOSPHATASE FITM2"/>
    <property type="match status" value="1"/>
</dbReference>
<feature type="active site" evidence="8">
    <location>
        <position position="352"/>
    </location>
</feature>
<proteinExistence type="inferred from homology"/>
<keyword evidence="8" id="KW-1208">Phospholipid metabolism</keyword>
<evidence type="ECO:0000256" key="7">
    <source>
        <dbReference type="ARBA" id="ARBA00023136"/>
    </source>
</evidence>
<feature type="transmembrane region" description="Helical" evidence="10">
    <location>
        <begin position="140"/>
        <end position="158"/>
    </location>
</feature>
<feature type="active site" evidence="8">
    <location>
        <position position="249"/>
    </location>
</feature>
<keyword evidence="8" id="KW-0444">Lipid biosynthesis</keyword>
<evidence type="ECO:0000256" key="3">
    <source>
        <dbReference type="ARBA" id="ARBA00022801"/>
    </source>
</evidence>
<dbReference type="EMBL" id="AZHD01000004">
    <property type="protein sequence ID" value="OAA64376.1"/>
    <property type="molecule type" value="Genomic_DNA"/>
</dbReference>
<protein>
    <recommendedName>
        <fullName evidence="8">Acyl-coenzyme A diphosphatase SCS3</fullName>
        <ecNumber evidence="8">3.6.1.-</ecNumber>
    </recommendedName>
    <alternativeName>
        <fullName evidence="8">FIT family protein SCS3</fullName>
    </alternativeName>
</protein>
<dbReference type="InterPro" id="IPR019388">
    <property type="entry name" value="FIT"/>
</dbReference>
<dbReference type="InterPro" id="IPR046400">
    <property type="entry name" value="SCS3"/>
</dbReference>
<gene>
    <name evidence="8" type="primary">SCS3</name>
    <name evidence="8" type="synonym">FIT2B</name>
    <name evidence="11" type="ORF">SPI_03023</name>
</gene>
<evidence type="ECO:0000256" key="9">
    <source>
        <dbReference type="SAM" id="MobiDB-lite"/>
    </source>
</evidence>
<organism evidence="11 12">
    <name type="scientific">Niveomyces insectorum RCEF 264</name>
    <dbReference type="NCBI Taxonomy" id="1081102"/>
    <lineage>
        <taxon>Eukaryota</taxon>
        <taxon>Fungi</taxon>
        <taxon>Dikarya</taxon>
        <taxon>Ascomycota</taxon>
        <taxon>Pezizomycotina</taxon>
        <taxon>Sordariomycetes</taxon>
        <taxon>Hypocreomycetidae</taxon>
        <taxon>Hypocreales</taxon>
        <taxon>Cordycipitaceae</taxon>
        <taxon>Niveomyces</taxon>
    </lineage>
</organism>
<dbReference type="AlphaFoldDB" id="A0A167X069"/>
<dbReference type="Pfam" id="PF10261">
    <property type="entry name" value="FIT"/>
    <property type="match status" value="1"/>
</dbReference>
<evidence type="ECO:0000256" key="1">
    <source>
        <dbReference type="ARBA" id="ARBA00004477"/>
    </source>
</evidence>
<comment type="catalytic activity">
    <reaction evidence="8">
        <text>hexadecanoyl-CoA + H2O = S-hexadecanoyl-4'-phosphopantetheine + adenosine 3',5'-bisphosphate + 2 H(+)</text>
        <dbReference type="Rhea" id="RHEA:50032"/>
        <dbReference type="ChEBI" id="CHEBI:15377"/>
        <dbReference type="ChEBI" id="CHEBI:15378"/>
        <dbReference type="ChEBI" id="CHEBI:57379"/>
        <dbReference type="ChEBI" id="CHEBI:58343"/>
        <dbReference type="ChEBI" id="CHEBI:132018"/>
    </reaction>
</comment>
<evidence type="ECO:0000256" key="5">
    <source>
        <dbReference type="ARBA" id="ARBA00022989"/>
    </source>
</evidence>
<keyword evidence="5 8" id="KW-1133">Transmembrane helix</keyword>
<dbReference type="EC" id="3.6.1.-" evidence="8"/>
<keyword evidence="6" id="KW-0443">Lipid metabolism</keyword>
<comment type="caution">
    <text evidence="11">The sequence shown here is derived from an EMBL/GenBank/DDBJ whole genome shotgun (WGS) entry which is preliminary data.</text>
</comment>
<dbReference type="PANTHER" id="PTHR23129">
    <property type="entry name" value="ACYL-COENZYME A DIPHOSPHATASE FITM2"/>
    <property type="match status" value="1"/>
</dbReference>
<reference evidence="11 12" key="1">
    <citation type="journal article" date="2016" name="Genome Biol. Evol.">
        <title>Divergent and convergent evolution of fungal pathogenicity.</title>
        <authorList>
            <person name="Shang Y."/>
            <person name="Xiao G."/>
            <person name="Zheng P."/>
            <person name="Cen K."/>
            <person name="Zhan S."/>
            <person name="Wang C."/>
        </authorList>
    </citation>
    <scope>NUCLEOTIDE SEQUENCE [LARGE SCALE GENOMIC DNA]</scope>
    <source>
        <strain evidence="11 12">RCEF 264</strain>
    </source>
</reference>
<keyword evidence="7 8" id="KW-0472">Membrane</keyword>
<evidence type="ECO:0000256" key="10">
    <source>
        <dbReference type="SAM" id="Phobius"/>
    </source>
</evidence>
<dbReference type="GO" id="GO:0140042">
    <property type="term" value="P:lipid droplet formation"/>
    <property type="evidence" value="ECO:0007669"/>
    <property type="project" value="UniProtKB-UniRule"/>
</dbReference>
<keyword evidence="2 8" id="KW-0812">Transmembrane</keyword>
<comment type="catalytic activity">
    <reaction evidence="8">
        <text>(9Z)-octadecenoyl-CoA + H2O = S-(9Z-octadecenoyl)-4'-phosphopantetheine + adenosine 3',5'-bisphosphate + 2 H(+)</text>
        <dbReference type="Rhea" id="RHEA:65564"/>
        <dbReference type="ChEBI" id="CHEBI:15377"/>
        <dbReference type="ChEBI" id="CHEBI:15378"/>
        <dbReference type="ChEBI" id="CHEBI:57387"/>
        <dbReference type="ChEBI" id="CHEBI:58343"/>
        <dbReference type="ChEBI" id="CHEBI:156553"/>
    </reaction>
</comment>